<comment type="subcellular location">
    <subcellularLocation>
        <location evidence="1">Nucleus</location>
    </subcellularLocation>
</comment>
<feature type="domain" description="SBP-type" evidence="10">
    <location>
        <begin position="238"/>
        <end position="315"/>
    </location>
</feature>
<dbReference type="InterPro" id="IPR044817">
    <property type="entry name" value="SBP-like"/>
</dbReference>
<evidence type="ECO:0000256" key="7">
    <source>
        <dbReference type="ARBA" id="ARBA00023242"/>
    </source>
</evidence>
<dbReference type="Pfam" id="PF03110">
    <property type="entry name" value="SBP"/>
    <property type="match status" value="1"/>
</dbReference>
<keyword evidence="4" id="KW-0862">Zinc</keyword>
<feature type="region of interest" description="Disordered" evidence="9">
    <location>
        <begin position="306"/>
        <end position="327"/>
    </location>
</feature>
<evidence type="ECO:0000256" key="2">
    <source>
        <dbReference type="ARBA" id="ARBA00022723"/>
    </source>
</evidence>
<dbReference type="GO" id="GO:0005634">
    <property type="term" value="C:nucleus"/>
    <property type="evidence" value="ECO:0007669"/>
    <property type="project" value="UniProtKB-SubCell"/>
</dbReference>
<evidence type="ECO:0000313" key="11">
    <source>
        <dbReference type="EMBL" id="JAG89345.1"/>
    </source>
</evidence>
<dbReference type="AlphaFoldDB" id="A0A0C9QX43"/>
<keyword evidence="7" id="KW-0539">Nucleus</keyword>
<evidence type="ECO:0000256" key="4">
    <source>
        <dbReference type="ARBA" id="ARBA00022833"/>
    </source>
</evidence>
<dbReference type="PANTHER" id="PTHR31251:SF226">
    <property type="entry name" value="SQUAMOSA PROMOTER-BINDING-LIKE PROTEIN 6"/>
    <property type="match status" value="1"/>
</dbReference>
<dbReference type="FunFam" id="4.10.1100.10:FF:000001">
    <property type="entry name" value="Squamosa promoter-binding-like protein 14"/>
    <property type="match status" value="1"/>
</dbReference>
<dbReference type="GO" id="GO:0003677">
    <property type="term" value="F:DNA binding"/>
    <property type="evidence" value="ECO:0007669"/>
    <property type="project" value="UniProtKB-KW"/>
</dbReference>
<dbReference type="PANTHER" id="PTHR31251">
    <property type="entry name" value="SQUAMOSA PROMOTER-BINDING-LIKE PROTEIN 4"/>
    <property type="match status" value="1"/>
</dbReference>
<dbReference type="Gene3D" id="4.10.1100.10">
    <property type="entry name" value="Transcription factor, SBP-box domain"/>
    <property type="match status" value="1"/>
</dbReference>
<keyword evidence="6" id="KW-0804">Transcription</keyword>
<dbReference type="SUPFAM" id="SSF103612">
    <property type="entry name" value="SBT domain"/>
    <property type="match status" value="1"/>
</dbReference>
<evidence type="ECO:0000256" key="3">
    <source>
        <dbReference type="ARBA" id="ARBA00022771"/>
    </source>
</evidence>
<name>A0A0C9QX43_9CONI</name>
<evidence type="ECO:0000256" key="1">
    <source>
        <dbReference type="ARBA" id="ARBA00004123"/>
    </source>
</evidence>
<dbReference type="PROSITE" id="PS51141">
    <property type="entry name" value="ZF_SBP"/>
    <property type="match status" value="1"/>
</dbReference>
<dbReference type="InterPro" id="IPR036893">
    <property type="entry name" value="SBP_sf"/>
</dbReference>
<reference evidence="11" key="1">
    <citation type="submission" date="2015-02" db="EMBL/GenBank/DDBJ databases">
        <title>A transcriptome of Wollemia nobilis - a relic of Gondwana.</title>
        <authorList>
            <person name="Chia J.Y."/>
            <person name="Leong Y.S."/>
            <person name="Abdul Karim S."/>
            <person name="Wan Azmi N."/>
            <person name="Hercus R."/>
            <person name="Croft L."/>
        </authorList>
    </citation>
    <scope>NUCLEOTIDE SEQUENCE</scope>
    <source>
        <strain evidence="11">MaeBrown</strain>
        <tissue evidence="11">Leaf</tissue>
    </source>
</reference>
<evidence type="ECO:0000259" key="10">
    <source>
        <dbReference type="PROSITE" id="PS51141"/>
    </source>
</evidence>
<protein>
    <submittedName>
        <fullName evidence="11">TSA: Wollemia nobilis Ref_Wollemi_Transcript_2011_1782 transcribed RNA sequence</fullName>
    </submittedName>
</protein>
<keyword evidence="2" id="KW-0479">Metal-binding</keyword>
<accession>A0A0C9QX43</accession>
<dbReference type="EMBL" id="GCHU01001994">
    <property type="protein sequence ID" value="JAG89345.1"/>
    <property type="molecule type" value="Transcribed_RNA"/>
</dbReference>
<proteinExistence type="predicted"/>
<evidence type="ECO:0000256" key="8">
    <source>
        <dbReference type="PROSITE-ProRule" id="PRU00470"/>
    </source>
</evidence>
<evidence type="ECO:0000256" key="5">
    <source>
        <dbReference type="ARBA" id="ARBA00023125"/>
    </source>
</evidence>
<dbReference type="InterPro" id="IPR004333">
    <property type="entry name" value="SBP_dom"/>
</dbReference>
<keyword evidence="5" id="KW-0238">DNA-binding</keyword>
<dbReference type="GO" id="GO:0008270">
    <property type="term" value="F:zinc ion binding"/>
    <property type="evidence" value="ECO:0007669"/>
    <property type="project" value="UniProtKB-KW"/>
</dbReference>
<sequence>MDTNSVNHGGGHDHCWSSKMQPDWQVKSPWEWEGMGIYSGDRYEKLPVAEWAGSEEGYIGKEFFRGSGGPMDHMSSVSETVMVGNLSEVINEGQMEKSFSGNSKTQFPLEGKISQSHVSSVKSEASGIKAWLGEGTANGCNGFLGPNSDYGSSTRRNVLVGLPGGANGGYHGDGNDNSNSKAVRDVQGDSLTCLKLGKRQYFEDNSNLGKSMPVSFAVTGSTYVYKKPRALPSSNTQPPRCQVEGCNVGLANAKEYHRRHKVCEAHSKAPKVFVVGIEQRFCQQCSRFHIISEFDDAKRSCRRRLAGHNERRRKSSSDALTNTSSHEEKRLMGVLGERFPFGRYSVPYMSASCGRALSLLSSQQSWGNSSSCSLPGDLSYRSSAALRELIAENRAQGLSRYSDDNQYQRGGNRITRMLQPLSILEPQQQFEDQTGGNCKLMPRLRCLENLGKVSFEGDDELKKQAGAMGNNVVVRPTLDLMQQSDSLFALQSGRNRSSSSSSSSEECEIWKSLEGTHIA</sequence>
<evidence type="ECO:0000256" key="6">
    <source>
        <dbReference type="ARBA" id="ARBA00023163"/>
    </source>
</evidence>
<keyword evidence="3 8" id="KW-0863">Zinc-finger</keyword>
<evidence type="ECO:0000256" key="9">
    <source>
        <dbReference type="SAM" id="MobiDB-lite"/>
    </source>
</evidence>
<organism evidence="11">
    <name type="scientific">Wollemia nobilis</name>
    <dbReference type="NCBI Taxonomy" id="56998"/>
    <lineage>
        <taxon>Eukaryota</taxon>
        <taxon>Viridiplantae</taxon>
        <taxon>Streptophyta</taxon>
        <taxon>Embryophyta</taxon>
        <taxon>Tracheophyta</taxon>
        <taxon>Spermatophyta</taxon>
        <taxon>Pinopsida</taxon>
        <taxon>Pinidae</taxon>
        <taxon>Conifers II</taxon>
        <taxon>Araucariales</taxon>
        <taxon>Araucariaceae</taxon>
        <taxon>Wollemia</taxon>
    </lineage>
</organism>